<accession>A0A095YV39</accession>
<keyword evidence="1" id="KW-1133">Transmembrane helix</keyword>
<gene>
    <name evidence="2" type="ORF">HMPREF2130_10695</name>
</gene>
<feature type="transmembrane region" description="Helical" evidence="1">
    <location>
        <begin position="7"/>
        <end position="25"/>
    </location>
</feature>
<keyword evidence="1" id="KW-0472">Membrane</keyword>
<reference evidence="2 3" key="1">
    <citation type="submission" date="2014-07" db="EMBL/GenBank/DDBJ databases">
        <authorList>
            <person name="McCorrison J."/>
            <person name="Sanka R."/>
            <person name="Torralba M."/>
            <person name="Gillis M."/>
            <person name="Haft D.H."/>
            <person name="Methe B."/>
            <person name="Sutton G."/>
            <person name="Nelson K.E."/>
        </authorList>
    </citation>
    <scope>NUCLEOTIDE SEQUENCE [LARGE SCALE GENOMIC DNA]</scope>
    <source>
        <strain evidence="2 3">DNF00040</strain>
    </source>
</reference>
<evidence type="ECO:0000256" key="1">
    <source>
        <dbReference type="SAM" id="Phobius"/>
    </source>
</evidence>
<proteinExistence type="predicted"/>
<sequence>MDEQQQRIVIVSAILPMLYLIPTLIKHFLGDCEESKNSAMFAIGKRLGALVSLIIHRHRK</sequence>
<feature type="transmembrane region" description="Helical" evidence="1">
    <location>
        <begin position="37"/>
        <end position="55"/>
    </location>
</feature>
<comment type="caution">
    <text evidence="2">The sequence shown here is derived from an EMBL/GenBank/DDBJ whole genome shotgun (WGS) entry which is preliminary data.</text>
</comment>
<name>A0A095YV39_9BURK</name>
<dbReference type="EMBL" id="JRNI01000081">
    <property type="protein sequence ID" value="KGF26026.1"/>
    <property type="molecule type" value="Genomic_DNA"/>
</dbReference>
<dbReference type="Proteomes" id="UP000029629">
    <property type="component" value="Unassembled WGS sequence"/>
</dbReference>
<keyword evidence="3" id="KW-1185">Reference proteome</keyword>
<keyword evidence="1" id="KW-0812">Transmembrane</keyword>
<dbReference type="AlphaFoldDB" id="A0A095YV39"/>
<evidence type="ECO:0000313" key="2">
    <source>
        <dbReference type="EMBL" id="KGF26026.1"/>
    </source>
</evidence>
<evidence type="ECO:0000313" key="3">
    <source>
        <dbReference type="Proteomes" id="UP000029629"/>
    </source>
</evidence>
<protein>
    <submittedName>
        <fullName evidence="2">Uncharacterized protein</fullName>
    </submittedName>
</protein>
<organism evidence="2 3">
    <name type="scientific">Oligella urethralis DNF00040</name>
    <dbReference type="NCBI Taxonomy" id="1401065"/>
    <lineage>
        <taxon>Bacteria</taxon>
        <taxon>Pseudomonadati</taxon>
        <taxon>Pseudomonadota</taxon>
        <taxon>Betaproteobacteria</taxon>
        <taxon>Burkholderiales</taxon>
        <taxon>Alcaligenaceae</taxon>
        <taxon>Oligella</taxon>
    </lineage>
</organism>
<dbReference type="RefSeq" id="WP_036560825.1">
    <property type="nucleotide sequence ID" value="NZ_JRNI01000081.1"/>
</dbReference>